<name>A0A317CHB6_9GAMM</name>
<dbReference type="PANTHER" id="PTHR35841:SF1">
    <property type="entry name" value="PHOSPHONATES-BINDING PERIPLASMIC PROTEIN"/>
    <property type="match status" value="1"/>
</dbReference>
<keyword evidence="5" id="KW-1185">Reference proteome</keyword>
<organism evidence="4 5">
    <name type="scientific">Leucothrix arctica</name>
    <dbReference type="NCBI Taxonomy" id="1481894"/>
    <lineage>
        <taxon>Bacteria</taxon>
        <taxon>Pseudomonadati</taxon>
        <taxon>Pseudomonadota</taxon>
        <taxon>Gammaproteobacteria</taxon>
        <taxon>Thiotrichales</taxon>
        <taxon>Thiotrichaceae</taxon>
        <taxon>Leucothrix</taxon>
    </lineage>
</organism>
<evidence type="ECO:0000313" key="5">
    <source>
        <dbReference type="Proteomes" id="UP000245506"/>
    </source>
</evidence>
<dbReference type="SUPFAM" id="SSF53850">
    <property type="entry name" value="Periplasmic binding protein-like II"/>
    <property type="match status" value="1"/>
</dbReference>
<feature type="chain" id="PRO_5016386772" evidence="3">
    <location>
        <begin position="30"/>
        <end position="296"/>
    </location>
</feature>
<dbReference type="NCBIfam" id="TIGR04553">
    <property type="entry name" value="ABC_peri_selen"/>
    <property type="match status" value="1"/>
</dbReference>
<dbReference type="GO" id="GO:0055085">
    <property type="term" value="P:transmembrane transport"/>
    <property type="evidence" value="ECO:0007669"/>
    <property type="project" value="InterPro"/>
</dbReference>
<dbReference type="GO" id="GO:0043190">
    <property type="term" value="C:ATP-binding cassette (ABC) transporter complex"/>
    <property type="evidence" value="ECO:0007669"/>
    <property type="project" value="InterPro"/>
</dbReference>
<dbReference type="Proteomes" id="UP000245506">
    <property type="component" value="Unassembled WGS sequence"/>
</dbReference>
<evidence type="ECO:0000256" key="3">
    <source>
        <dbReference type="SAM" id="SignalP"/>
    </source>
</evidence>
<dbReference type="NCBIfam" id="TIGR01098">
    <property type="entry name" value="3A0109s03R"/>
    <property type="match status" value="1"/>
</dbReference>
<accession>A0A317CHB6</accession>
<comment type="similarity">
    <text evidence="1">Belongs to the phosphate/phosphite/phosphonate binding protein family.</text>
</comment>
<comment type="caution">
    <text evidence="4">The sequence shown here is derived from an EMBL/GenBank/DDBJ whole genome shotgun (WGS) entry which is preliminary data.</text>
</comment>
<dbReference type="OrthoDB" id="225238at2"/>
<reference evidence="4 5" key="1">
    <citation type="submission" date="2018-05" db="EMBL/GenBank/DDBJ databases">
        <title>Leucothrix arctica sp. nov., isolated from Arctic seawater.</title>
        <authorList>
            <person name="Choi A."/>
            <person name="Baek K."/>
        </authorList>
    </citation>
    <scope>NUCLEOTIDE SEQUENCE [LARGE SCALE GENOMIC DNA]</scope>
    <source>
        <strain evidence="4 5">IMCC9719</strain>
    </source>
</reference>
<evidence type="ECO:0000256" key="2">
    <source>
        <dbReference type="ARBA" id="ARBA00022729"/>
    </source>
</evidence>
<protein>
    <submittedName>
        <fullName evidence="4">Putative selenate ABC transporter substrate-binding protein</fullName>
    </submittedName>
</protein>
<sequence length="296" mass="32395">MYTSIRALFNRTVVSIAIASAVIVTPLQAEETKTLVFSAIPDQDESALKARFGIVADYLSKTLEVPVKYVPVKSYAAAVTSFRNDQVQLAWFGGLSGVKARLLVPGAQAIAQGEEDPNFHSYIIAHHSTGLKVSEDFPKGIEGKTFTFGSKGSTSGRLMPEFNIRENMGKGPEEIFKTVGFSGNHSRTVTLVESGAYEVGAVNFKVWDKMVEEKKVDTSKVSAIWKTPAYPDYQWTIRGDVDAKWGEGFTEKVKQALLAMDDPKLLASFPRKSFIAATNEDFAPILNTAKELGLVD</sequence>
<keyword evidence="2 3" id="KW-0732">Signal</keyword>
<proteinExistence type="inferred from homology"/>
<dbReference type="Gene3D" id="3.40.190.10">
    <property type="entry name" value="Periplasmic binding protein-like II"/>
    <property type="match status" value="2"/>
</dbReference>
<dbReference type="EMBL" id="QGKL01000016">
    <property type="protein sequence ID" value="PWQ97946.1"/>
    <property type="molecule type" value="Genomic_DNA"/>
</dbReference>
<dbReference type="InterPro" id="IPR005770">
    <property type="entry name" value="PhnD"/>
</dbReference>
<dbReference type="Pfam" id="PF12974">
    <property type="entry name" value="Phosphonate-bd"/>
    <property type="match status" value="1"/>
</dbReference>
<dbReference type="InterPro" id="IPR030836">
    <property type="entry name" value="ABC_peri_PhnD-like"/>
</dbReference>
<evidence type="ECO:0000256" key="1">
    <source>
        <dbReference type="ARBA" id="ARBA00007162"/>
    </source>
</evidence>
<dbReference type="AlphaFoldDB" id="A0A317CHB6"/>
<feature type="signal peptide" evidence="3">
    <location>
        <begin position="1"/>
        <end position="29"/>
    </location>
</feature>
<dbReference type="PANTHER" id="PTHR35841">
    <property type="entry name" value="PHOSPHONATES-BINDING PERIPLASMIC PROTEIN"/>
    <property type="match status" value="1"/>
</dbReference>
<dbReference type="RefSeq" id="WP_109822452.1">
    <property type="nucleotide sequence ID" value="NZ_QGKL01000016.1"/>
</dbReference>
<evidence type="ECO:0000313" key="4">
    <source>
        <dbReference type="EMBL" id="PWQ97946.1"/>
    </source>
</evidence>
<gene>
    <name evidence="4" type="ORF">DKT75_05635</name>
</gene>